<dbReference type="Proteomes" id="UP000245802">
    <property type="component" value="Chromosome"/>
</dbReference>
<dbReference type="KEGG" id="gog:C1280_18020"/>
<gene>
    <name evidence="1" type="ORF">C1280_18020</name>
</gene>
<sequence>MVPTLREFLKANPSRGFRSAPQYFSSGDYLTYFIEDASHYAERLDEVLTVYLHTETKNLVGVKVKGVRHIMKTVDELELVVDGDSVKLGVFIFAGAAADRPDRKADRYAQLVKLKDVLVSRNELPAKA</sequence>
<protein>
    <submittedName>
        <fullName evidence="1">Uncharacterized protein</fullName>
    </submittedName>
</protein>
<dbReference type="RefSeq" id="WP_010036767.1">
    <property type="nucleotide sequence ID" value="NZ_CP025958.1"/>
</dbReference>
<keyword evidence="2" id="KW-1185">Reference proteome</keyword>
<accession>A0A2Z3H4T0</accession>
<proteinExistence type="predicted"/>
<evidence type="ECO:0000313" key="1">
    <source>
        <dbReference type="EMBL" id="AWM38697.1"/>
    </source>
</evidence>
<evidence type="ECO:0000313" key="2">
    <source>
        <dbReference type="Proteomes" id="UP000245802"/>
    </source>
</evidence>
<organism evidence="1 2">
    <name type="scientific">Gemmata obscuriglobus</name>
    <dbReference type="NCBI Taxonomy" id="114"/>
    <lineage>
        <taxon>Bacteria</taxon>
        <taxon>Pseudomonadati</taxon>
        <taxon>Planctomycetota</taxon>
        <taxon>Planctomycetia</taxon>
        <taxon>Gemmatales</taxon>
        <taxon>Gemmataceae</taxon>
        <taxon>Gemmata</taxon>
    </lineage>
</organism>
<dbReference type="AlphaFoldDB" id="A0A2Z3H4T0"/>
<reference evidence="1 2" key="1">
    <citation type="submission" date="2018-01" db="EMBL/GenBank/DDBJ databases">
        <title>G. obscuriglobus.</title>
        <authorList>
            <person name="Franke J."/>
            <person name="Blomberg W."/>
            <person name="Selmecki A."/>
        </authorList>
    </citation>
    <scope>NUCLEOTIDE SEQUENCE [LARGE SCALE GENOMIC DNA]</scope>
    <source>
        <strain evidence="1 2">DSM 5831</strain>
    </source>
</reference>
<dbReference type="EMBL" id="CP025958">
    <property type="protein sequence ID" value="AWM38697.1"/>
    <property type="molecule type" value="Genomic_DNA"/>
</dbReference>
<name>A0A2Z3H4T0_9BACT</name>